<reference evidence="2 3" key="1">
    <citation type="submission" date="2014-06" db="EMBL/GenBank/DDBJ databases">
        <authorList>
            <person name="Swart Estienne"/>
        </authorList>
    </citation>
    <scope>NUCLEOTIDE SEQUENCE [LARGE SCALE GENOMIC DNA]</scope>
    <source>
        <strain evidence="2 3">130c</strain>
    </source>
</reference>
<accession>A0A078A6S0</accession>
<evidence type="ECO:0000313" key="2">
    <source>
        <dbReference type="EMBL" id="CDW77277.1"/>
    </source>
</evidence>
<protein>
    <submittedName>
        <fullName evidence="2">Uncharacterized protein</fullName>
    </submittedName>
</protein>
<dbReference type="EMBL" id="CCKQ01005996">
    <property type="protein sequence ID" value="CDW77277.1"/>
    <property type="molecule type" value="Genomic_DNA"/>
</dbReference>
<organism evidence="2 3">
    <name type="scientific">Stylonychia lemnae</name>
    <name type="common">Ciliate</name>
    <dbReference type="NCBI Taxonomy" id="5949"/>
    <lineage>
        <taxon>Eukaryota</taxon>
        <taxon>Sar</taxon>
        <taxon>Alveolata</taxon>
        <taxon>Ciliophora</taxon>
        <taxon>Intramacronucleata</taxon>
        <taxon>Spirotrichea</taxon>
        <taxon>Stichotrichia</taxon>
        <taxon>Sporadotrichida</taxon>
        <taxon>Oxytrichidae</taxon>
        <taxon>Stylonychinae</taxon>
        <taxon>Stylonychia</taxon>
    </lineage>
</organism>
<name>A0A078A6S0_STYLE</name>
<dbReference type="InParanoid" id="A0A078A6S0"/>
<feature type="region of interest" description="Disordered" evidence="1">
    <location>
        <begin position="111"/>
        <end position="148"/>
    </location>
</feature>
<dbReference type="AlphaFoldDB" id="A0A078A6S0"/>
<evidence type="ECO:0000256" key="1">
    <source>
        <dbReference type="SAM" id="MobiDB-lite"/>
    </source>
</evidence>
<sequence>MNGYQDVDMNGIPSLDGGSYDNCGYESGIIHAVDTRNTKWQARQNGESSAASNKSYNFKDYQKYMKRRTEKLDREQQKINQDLIIKQIEQENKKWGAVDKDDARHLQKEALKRQKEAQKQAKNKEKQDLMLEEEAKIEQSSKKQKGRR</sequence>
<gene>
    <name evidence="2" type="primary">Contig16689.g17781</name>
    <name evidence="2" type="ORF">STYLEM_6237</name>
</gene>
<dbReference type="OrthoDB" id="10552546at2759"/>
<proteinExistence type="predicted"/>
<feature type="compositionally biased region" description="Basic and acidic residues" evidence="1">
    <location>
        <begin position="111"/>
        <end position="141"/>
    </location>
</feature>
<dbReference type="Proteomes" id="UP000039865">
    <property type="component" value="Unassembled WGS sequence"/>
</dbReference>
<keyword evidence="3" id="KW-1185">Reference proteome</keyword>
<evidence type="ECO:0000313" key="3">
    <source>
        <dbReference type="Proteomes" id="UP000039865"/>
    </source>
</evidence>